<name>A0AAW9F3J5_AERCA</name>
<reference evidence="1" key="1">
    <citation type="submission" date="2023-11" db="EMBL/GenBank/DDBJ databases">
        <title>WGS of Aeromonas in Northern Israel.</title>
        <authorList>
            <person name="Hershko Y."/>
        </authorList>
    </citation>
    <scope>NUCLEOTIDE SEQUENCE</scope>
    <source>
        <strain evidence="1">77416</strain>
    </source>
</reference>
<organism evidence="1 2">
    <name type="scientific">Aeromonas caviae</name>
    <name type="common">Aeromonas punctata</name>
    <dbReference type="NCBI Taxonomy" id="648"/>
    <lineage>
        <taxon>Bacteria</taxon>
        <taxon>Pseudomonadati</taxon>
        <taxon>Pseudomonadota</taxon>
        <taxon>Gammaproteobacteria</taxon>
        <taxon>Aeromonadales</taxon>
        <taxon>Aeromonadaceae</taxon>
        <taxon>Aeromonas</taxon>
    </lineage>
</organism>
<gene>
    <name evidence="1" type="ORF">SJS77_15790</name>
</gene>
<evidence type="ECO:0000313" key="2">
    <source>
        <dbReference type="Proteomes" id="UP001277183"/>
    </source>
</evidence>
<dbReference type="AlphaFoldDB" id="A0AAW9F3J5"/>
<evidence type="ECO:0000313" key="1">
    <source>
        <dbReference type="EMBL" id="MDX7721910.1"/>
    </source>
</evidence>
<accession>A0AAW9F3J5</accession>
<dbReference type="RefSeq" id="WP_319886790.1">
    <property type="nucleotide sequence ID" value="NZ_JAWZVU010000101.1"/>
</dbReference>
<proteinExistence type="predicted"/>
<protein>
    <submittedName>
        <fullName evidence="1">Uncharacterized protein</fullName>
    </submittedName>
</protein>
<dbReference type="Proteomes" id="UP001277183">
    <property type="component" value="Unassembled WGS sequence"/>
</dbReference>
<dbReference type="EMBL" id="JAWZVU010000101">
    <property type="protein sequence ID" value="MDX7721910.1"/>
    <property type="molecule type" value="Genomic_DNA"/>
</dbReference>
<comment type="caution">
    <text evidence="1">The sequence shown here is derived from an EMBL/GenBank/DDBJ whole genome shotgun (WGS) entry which is preliminary data.</text>
</comment>
<sequence>MGAAGGIRWEYALDGIFLAFYSVNAASNYVKMLLSSIFTILLIIFELIDKSLVTPVPISRKRFFAVFSSAFMARAFSGERRMGAAIPLLYIGK</sequence>